<accession>A0A956RSP5</accession>
<evidence type="ECO:0000256" key="1">
    <source>
        <dbReference type="SAM" id="SignalP"/>
    </source>
</evidence>
<keyword evidence="1" id="KW-0732">Signal</keyword>
<gene>
    <name evidence="2" type="ORF">KC729_19605</name>
</gene>
<evidence type="ECO:0000313" key="3">
    <source>
        <dbReference type="Proteomes" id="UP000697710"/>
    </source>
</evidence>
<feature type="chain" id="PRO_5037556007" description="PEP-CTERM sorting domain-containing protein" evidence="1">
    <location>
        <begin position="24"/>
        <end position="235"/>
    </location>
</feature>
<proteinExistence type="predicted"/>
<dbReference type="EMBL" id="JAGQHR010000890">
    <property type="protein sequence ID" value="MCA9729899.1"/>
    <property type="molecule type" value="Genomic_DNA"/>
</dbReference>
<protein>
    <recommendedName>
        <fullName evidence="4">PEP-CTERM sorting domain-containing protein</fullName>
    </recommendedName>
</protein>
<reference evidence="2" key="1">
    <citation type="submission" date="2020-04" db="EMBL/GenBank/DDBJ databases">
        <authorList>
            <person name="Zhang T."/>
        </authorList>
    </citation>
    <scope>NUCLEOTIDE SEQUENCE</scope>
    <source>
        <strain evidence="2">HKST-UBA01</strain>
    </source>
</reference>
<comment type="caution">
    <text evidence="2">The sequence shown here is derived from an EMBL/GenBank/DDBJ whole genome shotgun (WGS) entry which is preliminary data.</text>
</comment>
<dbReference type="Proteomes" id="UP000697710">
    <property type="component" value="Unassembled WGS sequence"/>
</dbReference>
<sequence>MNRSSLSAVAICLLSIPVGSSSADPFLPLDQGNTWIYDGDGGAHEQLTVTGTIELFGQIATEITYSNSTDNEGLRNFWSADENGDVALFGFERPGEFGLVYDPPIPMVDAPLSLGKQWSHTFDIYEFPSMQYLQTVDIHFEVYEEGDVVVPFGTFYSYGIGQFMPASSPFQGVSLTGEVTADTEGAFVTDWWSGNLGRPKYWSGQLYELTDFNPPTPVETSTWGRVKATFAIDRP</sequence>
<dbReference type="AlphaFoldDB" id="A0A956RSP5"/>
<organism evidence="2 3">
    <name type="scientific">Eiseniibacteriota bacterium</name>
    <dbReference type="NCBI Taxonomy" id="2212470"/>
    <lineage>
        <taxon>Bacteria</taxon>
        <taxon>Candidatus Eiseniibacteriota</taxon>
    </lineage>
</organism>
<evidence type="ECO:0000313" key="2">
    <source>
        <dbReference type="EMBL" id="MCA9729899.1"/>
    </source>
</evidence>
<evidence type="ECO:0008006" key="4">
    <source>
        <dbReference type="Google" id="ProtNLM"/>
    </source>
</evidence>
<name>A0A956RSP5_UNCEI</name>
<reference evidence="2" key="2">
    <citation type="journal article" date="2021" name="Microbiome">
        <title>Successional dynamics and alternative stable states in a saline activated sludge microbial community over 9 years.</title>
        <authorList>
            <person name="Wang Y."/>
            <person name="Ye J."/>
            <person name="Ju F."/>
            <person name="Liu L."/>
            <person name="Boyd J.A."/>
            <person name="Deng Y."/>
            <person name="Parks D.H."/>
            <person name="Jiang X."/>
            <person name="Yin X."/>
            <person name="Woodcroft B.J."/>
            <person name="Tyson G.W."/>
            <person name="Hugenholtz P."/>
            <person name="Polz M.F."/>
            <person name="Zhang T."/>
        </authorList>
    </citation>
    <scope>NUCLEOTIDE SEQUENCE</scope>
    <source>
        <strain evidence="2">HKST-UBA01</strain>
    </source>
</reference>
<feature type="signal peptide" evidence="1">
    <location>
        <begin position="1"/>
        <end position="23"/>
    </location>
</feature>